<organism evidence="1 2">
    <name type="scientific">Romboutsia sedimentorum</name>
    <dbReference type="NCBI Taxonomy" id="1368474"/>
    <lineage>
        <taxon>Bacteria</taxon>
        <taxon>Bacillati</taxon>
        <taxon>Bacillota</taxon>
        <taxon>Clostridia</taxon>
        <taxon>Peptostreptococcales</taxon>
        <taxon>Peptostreptococcaceae</taxon>
        <taxon>Romboutsia</taxon>
    </lineage>
</organism>
<dbReference type="SUPFAM" id="SSF49464">
    <property type="entry name" value="Carboxypeptidase regulatory domain-like"/>
    <property type="match status" value="1"/>
</dbReference>
<protein>
    <recommendedName>
        <fullName evidence="3">Carboxypeptidase regulatory-like domain-containing protein</fullName>
    </recommendedName>
</protein>
<dbReference type="RefSeq" id="WP_284133825.1">
    <property type="nucleotide sequence ID" value="NZ_JASKYM010000014.1"/>
</dbReference>
<accession>A0ABT7EDE9</accession>
<dbReference type="EMBL" id="JASKYM010000014">
    <property type="protein sequence ID" value="MDK2564957.1"/>
    <property type="molecule type" value="Genomic_DNA"/>
</dbReference>
<dbReference type="InterPro" id="IPR008969">
    <property type="entry name" value="CarboxyPept-like_regulatory"/>
</dbReference>
<comment type="caution">
    <text evidence="1">The sequence shown here is derived from an EMBL/GenBank/DDBJ whole genome shotgun (WGS) entry which is preliminary data.</text>
</comment>
<keyword evidence="2" id="KW-1185">Reference proteome</keyword>
<proteinExistence type="predicted"/>
<name>A0ABT7EDE9_9FIRM</name>
<sequence length="95" mass="10994">MKESNLIYGVVKYDDGTPVRDALVAVQEIRTCSNNPIYECCSNCECPLDRYTTTNMCGEFYIKIYNKSSYYKIKIYPTEINSLQISYSMSKLDKI</sequence>
<dbReference type="Proteomes" id="UP001301012">
    <property type="component" value="Unassembled WGS sequence"/>
</dbReference>
<reference evidence="1 2" key="1">
    <citation type="submission" date="2023-05" db="EMBL/GenBank/DDBJ databases">
        <title>Rombocin, a short stable natural nisin variant, displays selective antimicrobial activity against Listeria monocytogenes and employs dual mode of action to kill target bacterial strains.</title>
        <authorList>
            <person name="Wambui J."/>
            <person name="Stephan R."/>
            <person name="Kuipers O.P."/>
        </authorList>
    </citation>
    <scope>NUCLEOTIDE SEQUENCE [LARGE SCALE GENOMIC DNA]</scope>
    <source>
        <strain evidence="1 2">RC002</strain>
    </source>
</reference>
<evidence type="ECO:0000313" key="2">
    <source>
        <dbReference type="Proteomes" id="UP001301012"/>
    </source>
</evidence>
<evidence type="ECO:0000313" key="1">
    <source>
        <dbReference type="EMBL" id="MDK2564957.1"/>
    </source>
</evidence>
<gene>
    <name evidence="1" type="ORF">QOZ84_15590</name>
</gene>
<evidence type="ECO:0008006" key="3">
    <source>
        <dbReference type="Google" id="ProtNLM"/>
    </source>
</evidence>